<gene>
    <name evidence="1" type="ORF">LMG27177_02615</name>
</gene>
<keyword evidence="2" id="KW-1185">Reference proteome</keyword>
<proteinExistence type="predicted"/>
<dbReference type="AlphaFoldDB" id="A0A6J5FYG8"/>
<reference evidence="1 2" key="1">
    <citation type="submission" date="2020-04" db="EMBL/GenBank/DDBJ databases">
        <authorList>
            <person name="De Canck E."/>
        </authorList>
    </citation>
    <scope>NUCLEOTIDE SEQUENCE [LARGE SCALE GENOMIC DNA]</scope>
    <source>
        <strain evidence="1 2">LMG 27177</strain>
    </source>
</reference>
<sequence length="102" mass="10916">MGRGQYDLAGDEAVQVAPWRHPGRSGGGVSAKRVNGRIAASRHAPIHVAAYRHAPARRVASPSPYHWYDAPAPTVVVAELTPAPTFTFRFDVTRADKATATA</sequence>
<name>A0A6J5FYG8_9BURK</name>
<accession>A0A6J5FYG8</accession>
<evidence type="ECO:0000313" key="1">
    <source>
        <dbReference type="EMBL" id="CAB3789241.1"/>
    </source>
</evidence>
<dbReference type="Proteomes" id="UP000494252">
    <property type="component" value="Unassembled WGS sequence"/>
</dbReference>
<organism evidence="1 2">
    <name type="scientific">Paraburkholderia fynbosensis</name>
    <dbReference type="NCBI Taxonomy" id="1200993"/>
    <lineage>
        <taxon>Bacteria</taxon>
        <taxon>Pseudomonadati</taxon>
        <taxon>Pseudomonadota</taxon>
        <taxon>Betaproteobacteria</taxon>
        <taxon>Burkholderiales</taxon>
        <taxon>Burkholderiaceae</taxon>
        <taxon>Paraburkholderia</taxon>
    </lineage>
</organism>
<evidence type="ECO:0000313" key="2">
    <source>
        <dbReference type="Proteomes" id="UP000494252"/>
    </source>
</evidence>
<protein>
    <submittedName>
        <fullName evidence="1">Uncharacterized protein</fullName>
    </submittedName>
</protein>
<dbReference type="EMBL" id="CADIKI010000006">
    <property type="protein sequence ID" value="CAB3789241.1"/>
    <property type="molecule type" value="Genomic_DNA"/>
</dbReference>